<comment type="caution">
    <text evidence="2">The sequence shown here is derived from an EMBL/GenBank/DDBJ whole genome shotgun (WGS) entry which is preliminary data.</text>
</comment>
<feature type="compositionally biased region" description="Low complexity" evidence="1">
    <location>
        <begin position="1"/>
        <end position="13"/>
    </location>
</feature>
<keyword evidence="3" id="KW-1185">Reference proteome</keyword>
<evidence type="ECO:0000313" key="2">
    <source>
        <dbReference type="EMBL" id="EJK70113.1"/>
    </source>
</evidence>
<proteinExistence type="predicted"/>
<name>K0SUM8_THAOC</name>
<dbReference type="EMBL" id="AGNL01009036">
    <property type="protein sequence ID" value="EJK70113.1"/>
    <property type="molecule type" value="Genomic_DNA"/>
</dbReference>
<evidence type="ECO:0000256" key="1">
    <source>
        <dbReference type="SAM" id="MobiDB-lite"/>
    </source>
</evidence>
<evidence type="ECO:0000313" key="3">
    <source>
        <dbReference type="Proteomes" id="UP000266841"/>
    </source>
</evidence>
<accession>K0SUM8</accession>
<organism evidence="2 3">
    <name type="scientific">Thalassiosira oceanica</name>
    <name type="common">Marine diatom</name>
    <dbReference type="NCBI Taxonomy" id="159749"/>
    <lineage>
        <taxon>Eukaryota</taxon>
        <taxon>Sar</taxon>
        <taxon>Stramenopiles</taxon>
        <taxon>Ochrophyta</taxon>
        <taxon>Bacillariophyta</taxon>
        <taxon>Coscinodiscophyceae</taxon>
        <taxon>Thalassiosirophycidae</taxon>
        <taxon>Thalassiosirales</taxon>
        <taxon>Thalassiosiraceae</taxon>
        <taxon>Thalassiosira</taxon>
    </lineage>
</organism>
<feature type="compositionally biased region" description="Low complexity" evidence="1">
    <location>
        <begin position="27"/>
        <end position="39"/>
    </location>
</feature>
<protein>
    <submittedName>
        <fullName evidence="2">Uncharacterized protein</fullName>
    </submittedName>
</protein>
<dbReference type="Proteomes" id="UP000266841">
    <property type="component" value="Unassembled WGS sequence"/>
</dbReference>
<gene>
    <name evidence="2" type="ORF">THAOC_08556</name>
</gene>
<dbReference type="AlphaFoldDB" id="K0SUM8"/>
<sequence>LVRSRSAGRASSRPGTDVRPHRRPRRGAAVAVLRRGVAPRYERRLDEELPRRQGGEGTVGLGRSPGQGFGAPARAAGVPQKVRR</sequence>
<feature type="compositionally biased region" description="Basic and acidic residues" evidence="1">
    <location>
        <begin position="40"/>
        <end position="54"/>
    </location>
</feature>
<feature type="compositionally biased region" description="Gly residues" evidence="1">
    <location>
        <begin position="55"/>
        <end position="69"/>
    </location>
</feature>
<feature type="region of interest" description="Disordered" evidence="1">
    <location>
        <begin position="1"/>
        <end position="84"/>
    </location>
</feature>
<feature type="non-terminal residue" evidence="2">
    <location>
        <position position="1"/>
    </location>
</feature>
<reference evidence="2 3" key="1">
    <citation type="journal article" date="2012" name="Genome Biol.">
        <title>Genome and low-iron response of an oceanic diatom adapted to chronic iron limitation.</title>
        <authorList>
            <person name="Lommer M."/>
            <person name="Specht M."/>
            <person name="Roy A.S."/>
            <person name="Kraemer L."/>
            <person name="Andreson R."/>
            <person name="Gutowska M.A."/>
            <person name="Wolf J."/>
            <person name="Bergner S.V."/>
            <person name="Schilhabel M.B."/>
            <person name="Klostermeier U.C."/>
            <person name="Beiko R.G."/>
            <person name="Rosenstiel P."/>
            <person name="Hippler M."/>
            <person name="Laroche J."/>
        </authorList>
    </citation>
    <scope>NUCLEOTIDE SEQUENCE [LARGE SCALE GENOMIC DNA]</scope>
    <source>
        <strain evidence="2 3">CCMP1005</strain>
    </source>
</reference>